<dbReference type="InterPro" id="IPR011659">
    <property type="entry name" value="WD40"/>
</dbReference>
<dbReference type="PANTHER" id="PTHR36842">
    <property type="entry name" value="PROTEIN TOLB HOMOLOG"/>
    <property type="match status" value="1"/>
</dbReference>
<gene>
    <name evidence="2" type="ORF">KC729_19200</name>
</gene>
<dbReference type="AlphaFoldDB" id="A0A956M2E0"/>
<proteinExistence type="inferred from homology"/>
<dbReference type="SUPFAM" id="SSF69304">
    <property type="entry name" value="Tricorn protease N-terminal domain"/>
    <property type="match status" value="1"/>
</dbReference>
<reference evidence="2" key="2">
    <citation type="journal article" date="2021" name="Microbiome">
        <title>Successional dynamics and alternative stable states in a saline activated sludge microbial community over 9 years.</title>
        <authorList>
            <person name="Wang Y."/>
            <person name="Ye J."/>
            <person name="Ju F."/>
            <person name="Liu L."/>
            <person name="Boyd J.A."/>
            <person name="Deng Y."/>
            <person name="Parks D.H."/>
            <person name="Jiang X."/>
            <person name="Yin X."/>
            <person name="Woodcroft B.J."/>
            <person name="Tyson G.W."/>
            <person name="Hugenholtz P."/>
            <person name="Polz M.F."/>
            <person name="Zhang T."/>
        </authorList>
    </citation>
    <scope>NUCLEOTIDE SEQUENCE</scope>
    <source>
        <strain evidence="2">HKST-UBA01</strain>
    </source>
</reference>
<reference evidence="2" key="1">
    <citation type="submission" date="2020-04" db="EMBL/GenBank/DDBJ databases">
        <authorList>
            <person name="Zhang T."/>
        </authorList>
    </citation>
    <scope>NUCLEOTIDE SEQUENCE</scope>
    <source>
        <strain evidence="2">HKST-UBA01</strain>
    </source>
</reference>
<accession>A0A956M2E0</accession>
<protein>
    <submittedName>
        <fullName evidence="2">PD40 domain-containing protein</fullName>
    </submittedName>
</protein>
<dbReference type="EMBL" id="JAGQHR010000854">
    <property type="protein sequence ID" value="MCA9729819.1"/>
    <property type="molecule type" value="Genomic_DNA"/>
</dbReference>
<evidence type="ECO:0000313" key="3">
    <source>
        <dbReference type="Proteomes" id="UP000697710"/>
    </source>
</evidence>
<organism evidence="2 3">
    <name type="scientific">Eiseniibacteriota bacterium</name>
    <dbReference type="NCBI Taxonomy" id="2212470"/>
    <lineage>
        <taxon>Bacteria</taxon>
        <taxon>Candidatus Eiseniibacteriota</taxon>
    </lineage>
</organism>
<dbReference type="PANTHER" id="PTHR36842:SF1">
    <property type="entry name" value="PROTEIN TOLB"/>
    <property type="match status" value="1"/>
</dbReference>
<dbReference type="Gene3D" id="2.120.10.30">
    <property type="entry name" value="TolB, C-terminal domain"/>
    <property type="match status" value="2"/>
</dbReference>
<name>A0A956M2E0_UNCEI</name>
<dbReference type="Pfam" id="PF07676">
    <property type="entry name" value="PD40"/>
    <property type="match status" value="3"/>
</dbReference>
<sequence length="191" mass="20582">ADAAPGATAQRVASLGARHVGRGAWSPDGQELAFGETFVAVTERIPIRVVSVDGGETRILIEAEAEGANLDPEWSPDGSRIAMFSFRKSFDLYTVPLDGGSWTRLTTSPSYDTSNHEPAWSPDGTRIAYATVRNGRRDLRLVSATGGTPVVLTDDAAEDWTPTWSPDGTAIAFSTDRSGNFEIWVMPVEPR</sequence>
<dbReference type="Proteomes" id="UP000697710">
    <property type="component" value="Unassembled WGS sequence"/>
</dbReference>
<comment type="caution">
    <text evidence="2">The sequence shown here is derived from an EMBL/GenBank/DDBJ whole genome shotgun (WGS) entry which is preliminary data.</text>
</comment>
<evidence type="ECO:0000256" key="1">
    <source>
        <dbReference type="ARBA" id="ARBA00009820"/>
    </source>
</evidence>
<comment type="similarity">
    <text evidence="1">Belongs to the TolB family.</text>
</comment>
<feature type="non-terminal residue" evidence="2">
    <location>
        <position position="1"/>
    </location>
</feature>
<evidence type="ECO:0000313" key="2">
    <source>
        <dbReference type="EMBL" id="MCA9729819.1"/>
    </source>
</evidence>
<dbReference type="InterPro" id="IPR011042">
    <property type="entry name" value="6-blade_b-propeller_TolB-like"/>
</dbReference>